<evidence type="ECO:0000256" key="1">
    <source>
        <dbReference type="PROSITE-ProRule" id="PRU00339"/>
    </source>
</evidence>
<dbReference type="Proteomes" id="UP000016600">
    <property type="component" value="Unassembled WGS sequence"/>
</dbReference>
<dbReference type="PROSITE" id="PS50005">
    <property type="entry name" value="TPR"/>
    <property type="match status" value="1"/>
</dbReference>
<dbReference type="AlphaFoldDB" id="U2KZ52"/>
<keyword evidence="1" id="KW-0802">TPR repeat</keyword>
<dbReference type="InterPro" id="IPR011990">
    <property type="entry name" value="TPR-like_helical_dom_sf"/>
</dbReference>
<evidence type="ECO:0000313" key="3">
    <source>
        <dbReference type="Proteomes" id="UP000016600"/>
    </source>
</evidence>
<dbReference type="InterPro" id="IPR019734">
    <property type="entry name" value="TPR_rpt"/>
</dbReference>
<dbReference type="Gene3D" id="1.25.40.10">
    <property type="entry name" value="Tetratricopeptide repeat domain"/>
    <property type="match status" value="1"/>
</dbReference>
<dbReference type="PATRIC" id="fig|1081904.3.peg.505"/>
<comment type="caution">
    <text evidence="2">The sequence shown here is derived from an EMBL/GenBank/DDBJ whole genome shotgun (WGS) entry which is preliminary data.</text>
</comment>
<dbReference type="RefSeq" id="WP_021583374.1">
    <property type="nucleotide sequence ID" value="NZ_AWET01000008.1"/>
</dbReference>
<organism evidence="2 3">
    <name type="scientific">Hoylesella pleuritidis F0068</name>
    <dbReference type="NCBI Taxonomy" id="1081904"/>
    <lineage>
        <taxon>Bacteria</taxon>
        <taxon>Pseudomonadati</taxon>
        <taxon>Bacteroidota</taxon>
        <taxon>Bacteroidia</taxon>
        <taxon>Bacteroidales</taxon>
        <taxon>Prevotellaceae</taxon>
        <taxon>Hoylesella</taxon>
    </lineage>
</organism>
<name>U2KZ52_9BACT</name>
<dbReference type="Pfam" id="PF00515">
    <property type="entry name" value="TPR_1"/>
    <property type="match status" value="1"/>
</dbReference>
<accession>U2KZ52</accession>
<keyword evidence="3" id="KW-1185">Reference proteome</keyword>
<proteinExistence type="predicted"/>
<protein>
    <submittedName>
        <fullName evidence="2">Tetratricopeptide repeat protein</fullName>
    </submittedName>
</protein>
<dbReference type="SMART" id="SM00028">
    <property type="entry name" value="TPR"/>
    <property type="match status" value="1"/>
</dbReference>
<reference evidence="2 3" key="1">
    <citation type="submission" date="2013-08" db="EMBL/GenBank/DDBJ databases">
        <authorList>
            <person name="Durkin A.S."/>
            <person name="Haft D.R."/>
            <person name="McCorrison J."/>
            <person name="Torralba M."/>
            <person name="Gillis M."/>
            <person name="Haft D.H."/>
            <person name="Methe B."/>
            <person name="Sutton G."/>
            <person name="Nelson K.E."/>
        </authorList>
    </citation>
    <scope>NUCLEOTIDE SEQUENCE [LARGE SCALE GENOMIC DNA]</scope>
    <source>
        <strain evidence="2 3">F0068</strain>
    </source>
</reference>
<evidence type="ECO:0000313" key="2">
    <source>
        <dbReference type="EMBL" id="ERK03737.1"/>
    </source>
</evidence>
<gene>
    <name evidence="2" type="ORF">HMPREF1218_0078</name>
</gene>
<dbReference type="SUPFAM" id="SSF48452">
    <property type="entry name" value="TPR-like"/>
    <property type="match status" value="1"/>
</dbReference>
<dbReference type="EMBL" id="AWET01000008">
    <property type="protein sequence ID" value="ERK03737.1"/>
    <property type="molecule type" value="Genomic_DNA"/>
</dbReference>
<feature type="repeat" description="TPR" evidence="1">
    <location>
        <begin position="3"/>
        <end position="36"/>
    </location>
</feature>
<sequence length="59" mass="6802">MTSEEYYRLGNEYRKGGNWQMALNNYMEAIALDSGSPAVQAKEMLESILNFYNKDAYNP</sequence>